<dbReference type="RefSeq" id="WP_113860657.1">
    <property type="nucleotide sequence ID" value="NZ_PDCG01000009.1"/>
</dbReference>
<accession>A0A366K6M7</accession>
<dbReference type="GO" id="GO:0016020">
    <property type="term" value="C:membrane"/>
    <property type="evidence" value="ECO:0007669"/>
    <property type="project" value="UniProtKB-SubCell"/>
</dbReference>
<sequence length="306" mass="34289">MRTGRWLTWPVFVELTEIFTAPLNLAWFLLGAAMADYWYGAGNLTNLLLCLLDILIFDLAVNMSDNYCDYTHAWDREGYAAHTNPIGRLGLPLDGVRRVTIILYVFSTIPGLLLVARAGWPVLFLGLVGYALGIFYTAGRFPLNATPLCELVVAVSITYMVPLAALMVSIYGQASLGWFAVSRSFMVCMPLMLIFFAIQLANNIADLDEDIKNHRYTLAYYLGSPWSIRLMRTLIALGALWPLVNIALGIGPWQTVFSPLALPLIWRYAKPFFARPSKQKTYMAVIKGASFFFVAYILLFALGVWL</sequence>
<dbReference type="GO" id="GO:0042371">
    <property type="term" value="P:vitamin K biosynthetic process"/>
    <property type="evidence" value="ECO:0007669"/>
    <property type="project" value="TreeGrafter"/>
</dbReference>
<dbReference type="PANTHER" id="PTHR13929">
    <property type="entry name" value="1,4-DIHYDROXY-2-NAPHTHOATE OCTAPRENYLTRANSFERASE"/>
    <property type="match status" value="1"/>
</dbReference>
<keyword evidence="3 6" id="KW-0812">Transmembrane</keyword>
<evidence type="ECO:0000256" key="6">
    <source>
        <dbReference type="SAM" id="Phobius"/>
    </source>
</evidence>
<dbReference type="CDD" id="cd13962">
    <property type="entry name" value="PT_UbiA_UBIAD1"/>
    <property type="match status" value="1"/>
</dbReference>
<evidence type="ECO:0000256" key="5">
    <source>
        <dbReference type="ARBA" id="ARBA00023136"/>
    </source>
</evidence>
<feature type="transmembrane region" description="Helical" evidence="6">
    <location>
        <begin position="37"/>
        <end position="57"/>
    </location>
</feature>
<protein>
    <submittedName>
        <fullName evidence="7">1,4-dihydroxy-2-naphthoate prenyltransferase</fullName>
    </submittedName>
</protein>
<keyword evidence="4 6" id="KW-1133">Transmembrane helix</keyword>
<keyword evidence="8" id="KW-1185">Reference proteome</keyword>
<proteinExistence type="predicted"/>
<dbReference type="InterPro" id="IPR000537">
    <property type="entry name" value="UbiA_prenyltransferase"/>
</dbReference>
<gene>
    <name evidence="7" type="ORF">CRD60_07500</name>
</gene>
<dbReference type="Proteomes" id="UP000252530">
    <property type="component" value="Unassembled WGS sequence"/>
</dbReference>
<dbReference type="OrthoDB" id="9767568at2"/>
<organism evidence="7 8">
    <name type="scientific">Bifidobacterium aemilianum</name>
    <dbReference type="NCBI Taxonomy" id="2493120"/>
    <lineage>
        <taxon>Bacteria</taxon>
        <taxon>Bacillati</taxon>
        <taxon>Actinomycetota</taxon>
        <taxon>Actinomycetes</taxon>
        <taxon>Bifidobacteriales</taxon>
        <taxon>Bifidobacteriaceae</taxon>
        <taxon>Bifidobacterium</taxon>
    </lineage>
</organism>
<dbReference type="GO" id="GO:0009234">
    <property type="term" value="P:menaquinone biosynthetic process"/>
    <property type="evidence" value="ECO:0007669"/>
    <property type="project" value="TreeGrafter"/>
</dbReference>
<keyword evidence="5 6" id="KW-0472">Membrane</keyword>
<evidence type="ECO:0000256" key="1">
    <source>
        <dbReference type="ARBA" id="ARBA00004141"/>
    </source>
</evidence>
<feature type="transmembrane region" description="Helical" evidence="6">
    <location>
        <begin position="122"/>
        <end position="139"/>
    </location>
</feature>
<evidence type="ECO:0000256" key="3">
    <source>
        <dbReference type="ARBA" id="ARBA00022692"/>
    </source>
</evidence>
<dbReference type="EMBL" id="PDCG01000009">
    <property type="protein sequence ID" value="RBP97314.1"/>
    <property type="molecule type" value="Genomic_DNA"/>
</dbReference>
<comment type="caution">
    <text evidence="7">The sequence shown here is derived from an EMBL/GenBank/DDBJ whole genome shotgun (WGS) entry which is preliminary data.</text>
</comment>
<name>A0A366K6M7_9BIFI</name>
<dbReference type="GO" id="GO:0004659">
    <property type="term" value="F:prenyltransferase activity"/>
    <property type="evidence" value="ECO:0007669"/>
    <property type="project" value="InterPro"/>
</dbReference>
<dbReference type="Pfam" id="PF01040">
    <property type="entry name" value="UbiA"/>
    <property type="match status" value="1"/>
</dbReference>
<feature type="transmembrane region" description="Helical" evidence="6">
    <location>
        <begin position="184"/>
        <end position="205"/>
    </location>
</feature>
<feature type="transmembrane region" description="Helical" evidence="6">
    <location>
        <begin position="151"/>
        <end position="172"/>
    </location>
</feature>
<reference evidence="7 8" key="1">
    <citation type="submission" date="2017-10" db="EMBL/GenBank/DDBJ databases">
        <title>Bifidobacterium xylocopum sp. nov. and Bifidobacterium aemilianum sp. nov., from the carpenter bee (Xylocopa violacea) digestive tract.</title>
        <authorList>
            <person name="Alberoni D."/>
            <person name="Baffoni L."/>
            <person name="Di Gioia D."/>
            <person name="Gaggia F."/>
            <person name="Biavati B."/>
        </authorList>
    </citation>
    <scope>NUCLEOTIDE SEQUENCE [LARGE SCALE GENOMIC DNA]</scope>
    <source>
        <strain evidence="7 8">XV10</strain>
    </source>
</reference>
<keyword evidence="2 7" id="KW-0808">Transferase</keyword>
<evidence type="ECO:0000256" key="2">
    <source>
        <dbReference type="ARBA" id="ARBA00022679"/>
    </source>
</evidence>
<evidence type="ECO:0000313" key="7">
    <source>
        <dbReference type="EMBL" id="RBP97314.1"/>
    </source>
</evidence>
<dbReference type="AlphaFoldDB" id="A0A366K6M7"/>
<feature type="transmembrane region" description="Helical" evidence="6">
    <location>
        <begin position="12"/>
        <end position="31"/>
    </location>
</feature>
<evidence type="ECO:0000256" key="4">
    <source>
        <dbReference type="ARBA" id="ARBA00022989"/>
    </source>
</evidence>
<comment type="subcellular location">
    <subcellularLocation>
        <location evidence="1">Membrane</location>
        <topology evidence="1">Multi-pass membrane protein</topology>
    </subcellularLocation>
</comment>
<evidence type="ECO:0000313" key="8">
    <source>
        <dbReference type="Proteomes" id="UP000252530"/>
    </source>
</evidence>
<dbReference type="InterPro" id="IPR026046">
    <property type="entry name" value="UBIAD1"/>
</dbReference>
<feature type="transmembrane region" description="Helical" evidence="6">
    <location>
        <begin position="250"/>
        <end position="269"/>
    </location>
</feature>
<dbReference type="PANTHER" id="PTHR13929:SF0">
    <property type="entry name" value="UBIA PRENYLTRANSFERASE DOMAIN-CONTAINING PROTEIN 1"/>
    <property type="match status" value="1"/>
</dbReference>
<feature type="transmembrane region" description="Helical" evidence="6">
    <location>
        <begin position="281"/>
        <end position="305"/>
    </location>
</feature>